<accession>A0A9D2SVU8</accession>
<keyword evidence="1" id="KW-1133">Transmembrane helix</keyword>
<proteinExistence type="predicted"/>
<name>A0A9D2SVU8_9FIRM</name>
<dbReference type="AlphaFoldDB" id="A0A9D2SVU8"/>
<feature type="transmembrane region" description="Helical" evidence="1">
    <location>
        <begin position="135"/>
        <end position="155"/>
    </location>
</feature>
<evidence type="ECO:0000313" key="3">
    <source>
        <dbReference type="Proteomes" id="UP000823896"/>
    </source>
</evidence>
<gene>
    <name evidence="2" type="ORF">H9702_07975</name>
</gene>
<evidence type="ECO:0000313" key="2">
    <source>
        <dbReference type="EMBL" id="HJC37047.1"/>
    </source>
</evidence>
<protein>
    <submittedName>
        <fullName evidence="2">Uncharacterized protein</fullName>
    </submittedName>
</protein>
<comment type="caution">
    <text evidence="2">The sequence shown here is derived from an EMBL/GenBank/DDBJ whole genome shotgun (WGS) entry which is preliminary data.</text>
</comment>
<sequence>MNKTRGRIYWIIFVIFILVFILLVISHQQAAAEMAADRRYSFSLTLEPYDPSRQSALQSQQESMYLSAWIVGFIIPAALMLISYFIHGCIYYNDKLDYIVDHEKPSYTRMMIQLLIAFMFIMITGTTVWNSFYTLLLLISPVLFLLYPIIIIFFFNSGTVLCNAILIPAENDDENTEYFQ</sequence>
<keyword evidence="1" id="KW-0812">Transmembrane</keyword>
<reference evidence="2" key="1">
    <citation type="journal article" date="2021" name="PeerJ">
        <title>Extensive microbial diversity within the chicken gut microbiome revealed by metagenomics and culture.</title>
        <authorList>
            <person name="Gilroy R."/>
            <person name="Ravi A."/>
            <person name="Getino M."/>
            <person name="Pursley I."/>
            <person name="Horton D.L."/>
            <person name="Alikhan N.F."/>
            <person name="Baker D."/>
            <person name="Gharbi K."/>
            <person name="Hall N."/>
            <person name="Watson M."/>
            <person name="Adriaenssens E.M."/>
            <person name="Foster-Nyarko E."/>
            <person name="Jarju S."/>
            <person name="Secka A."/>
            <person name="Antonio M."/>
            <person name="Oren A."/>
            <person name="Chaudhuri R.R."/>
            <person name="La Ragione R."/>
            <person name="Hildebrand F."/>
            <person name="Pallen M.J."/>
        </authorList>
    </citation>
    <scope>NUCLEOTIDE SEQUENCE</scope>
    <source>
        <strain evidence="2">CHK187-11901</strain>
    </source>
</reference>
<feature type="transmembrane region" description="Helical" evidence="1">
    <location>
        <begin position="7"/>
        <end position="25"/>
    </location>
</feature>
<dbReference type="Proteomes" id="UP000823896">
    <property type="component" value="Unassembled WGS sequence"/>
</dbReference>
<keyword evidence="1" id="KW-0472">Membrane</keyword>
<dbReference type="EMBL" id="DWWM01000051">
    <property type="protein sequence ID" value="HJC37047.1"/>
    <property type="molecule type" value="Genomic_DNA"/>
</dbReference>
<reference evidence="2" key="2">
    <citation type="submission" date="2021-04" db="EMBL/GenBank/DDBJ databases">
        <authorList>
            <person name="Gilroy R."/>
        </authorList>
    </citation>
    <scope>NUCLEOTIDE SEQUENCE</scope>
    <source>
        <strain evidence="2">CHK187-11901</strain>
    </source>
</reference>
<organism evidence="2 3">
    <name type="scientific">Candidatus Merdibacter merdavium</name>
    <dbReference type="NCBI Taxonomy" id="2838692"/>
    <lineage>
        <taxon>Bacteria</taxon>
        <taxon>Bacillati</taxon>
        <taxon>Bacillota</taxon>
        <taxon>Erysipelotrichia</taxon>
        <taxon>Erysipelotrichales</taxon>
        <taxon>Erysipelotrichaceae</taxon>
        <taxon>Merdibacter</taxon>
    </lineage>
</organism>
<evidence type="ECO:0000256" key="1">
    <source>
        <dbReference type="SAM" id="Phobius"/>
    </source>
</evidence>
<feature type="transmembrane region" description="Helical" evidence="1">
    <location>
        <begin position="66"/>
        <end position="86"/>
    </location>
</feature>
<feature type="transmembrane region" description="Helical" evidence="1">
    <location>
        <begin position="107"/>
        <end position="129"/>
    </location>
</feature>